<evidence type="ECO:0000256" key="9">
    <source>
        <dbReference type="ARBA" id="ARBA00022723"/>
    </source>
</evidence>
<dbReference type="InterPro" id="IPR007197">
    <property type="entry name" value="rSAM"/>
</dbReference>
<dbReference type="SMART" id="SM00729">
    <property type="entry name" value="Elp3"/>
    <property type="match status" value="1"/>
</dbReference>
<dbReference type="InterPro" id="IPR006467">
    <property type="entry name" value="MiaB-like_bact"/>
</dbReference>
<accession>F6B8F7</accession>
<dbReference type="Proteomes" id="UP000009226">
    <property type="component" value="Chromosome"/>
</dbReference>
<dbReference type="eggNOG" id="COG0621">
    <property type="taxonomic scope" value="Bacteria"/>
</dbReference>
<dbReference type="InterPro" id="IPR013848">
    <property type="entry name" value="Methylthiotransferase_N"/>
</dbReference>
<dbReference type="NCBIfam" id="TIGR01574">
    <property type="entry name" value="miaB-methiolase"/>
    <property type="match status" value="1"/>
</dbReference>
<dbReference type="PROSITE" id="PS51918">
    <property type="entry name" value="RADICAL_SAM"/>
    <property type="match status" value="1"/>
</dbReference>
<comment type="similarity">
    <text evidence="14">Belongs to the methylthiotransferase family. MtaB subfamily.</text>
</comment>
<evidence type="ECO:0000256" key="8">
    <source>
        <dbReference type="ARBA" id="ARBA00022694"/>
    </source>
</evidence>
<dbReference type="InterPro" id="IPR002792">
    <property type="entry name" value="TRAM_dom"/>
</dbReference>
<dbReference type="GO" id="GO:0035598">
    <property type="term" value="F:tRNA (N(6)-L-threonylcarbamoyladenosine(37)-C(2))-methylthiotransferase activity"/>
    <property type="evidence" value="ECO:0007669"/>
    <property type="project" value="UniProtKB-EC"/>
</dbReference>
<dbReference type="CDD" id="cd01335">
    <property type="entry name" value="Radical_SAM"/>
    <property type="match status" value="1"/>
</dbReference>
<evidence type="ECO:0000256" key="13">
    <source>
        <dbReference type="ARBA" id="ARBA00051661"/>
    </source>
</evidence>
<dbReference type="SFLD" id="SFLDF00295">
    <property type="entry name" value="threonylcarbamoyladenosine_tRN"/>
    <property type="match status" value="1"/>
</dbReference>
<dbReference type="InterPro" id="IPR006638">
    <property type="entry name" value="Elp3/MiaA/NifB-like_rSAM"/>
</dbReference>
<comment type="function">
    <text evidence="2">Catalyzes the methylthiolation of N6-threonylcarbamoyladenosine (t(6)A), leading to the formation of 2-methylthio-N6-threonylcarbamoyladenosine (ms(2)t(6)A) at position 37 in tRNAs that read codons beginning with adenine.</text>
</comment>
<dbReference type="InterPro" id="IPR023404">
    <property type="entry name" value="rSAM_horseshoe"/>
</dbReference>
<dbReference type="NCBIfam" id="TIGR01579">
    <property type="entry name" value="MiaB-like-C"/>
    <property type="match status" value="1"/>
</dbReference>
<dbReference type="InterPro" id="IPR058240">
    <property type="entry name" value="rSAM_sf"/>
</dbReference>
<feature type="domain" description="MTTase N-terminal" evidence="17">
    <location>
        <begin position="3"/>
        <end position="115"/>
    </location>
</feature>
<evidence type="ECO:0000256" key="7">
    <source>
        <dbReference type="ARBA" id="ARBA00022691"/>
    </source>
</evidence>
<dbReference type="PROSITE" id="PS01278">
    <property type="entry name" value="MTTASE_RADICAL"/>
    <property type="match status" value="1"/>
</dbReference>
<dbReference type="KEGG" id="dca:Desca_1877"/>
<evidence type="ECO:0000313" key="20">
    <source>
        <dbReference type="Proteomes" id="UP000009226"/>
    </source>
</evidence>
<evidence type="ECO:0000256" key="4">
    <source>
        <dbReference type="ARBA" id="ARBA00022485"/>
    </source>
</evidence>
<evidence type="ECO:0000259" key="16">
    <source>
        <dbReference type="PROSITE" id="PS50926"/>
    </source>
</evidence>
<reference evidence="19 20" key="1">
    <citation type="submission" date="2011-05" db="EMBL/GenBank/DDBJ databases">
        <title>Complete sequence of Desulfotomaculum carboxydivorans CO-1-SRB.</title>
        <authorList>
            <consortium name="US DOE Joint Genome Institute"/>
            <person name="Lucas S."/>
            <person name="Han J."/>
            <person name="Lapidus A."/>
            <person name="Cheng J.-F."/>
            <person name="Goodwin L."/>
            <person name="Pitluck S."/>
            <person name="Peters L."/>
            <person name="Mikhailova N."/>
            <person name="Lu M."/>
            <person name="Han C."/>
            <person name="Tapia R."/>
            <person name="Land M."/>
            <person name="Hauser L."/>
            <person name="Kyrpides N."/>
            <person name="Ivanova N."/>
            <person name="Pagani I."/>
            <person name="Stams A."/>
            <person name="Plugge C."/>
            <person name="Muyzer G."/>
            <person name="Kuever J."/>
            <person name="Parshina S."/>
            <person name="Ivanova A."/>
            <person name="Nazina T."/>
            <person name="Woyke T."/>
        </authorList>
    </citation>
    <scope>NUCLEOTIDE SEQUENCE [LARGE SCALE GENOMIC DNA]</scope>
    <source>
        <strain evidence="20">DSM 14880 / VKM B-2319 / CO-1-SRB</strain>
    </source>
</reference>
<dbReference type="RefSeq" id="WP_013810422.1">
    <property type="nucleotide sequence ID" value="NC_015565.1"/>
</dbReference>
<dbReference type="Gene3D" id="3.40.50.12160">
    <property type="entry name" value="Methylthiotransferase, N-terminal domain"/>
    <property type="match status" value="1"/>
</dbReference>
<dbReference type="EC" id="2.8.4.5" evidence="3"/>
<dbReference type="PANTHER" id="PTHR11918:SF45">
    <property type="entry name" value="THREONYLCARBAMOYLADENOSINE TRNA METHYLTHIOTRANSFERASE"/>
    <property type="match status" value="1"/>
</dbReference>
<gene>
    <name evidence="19" type="ordered locus">Desca_1877</name>
</gene>
<dbReference type="SFLD" id="SFLDS00029">
    <property type="entry name" value="Radical_SAM"/>
    <property type="match status" value="1"/>
</dbReference>
<keyword evidence="20" id="KW-1185">Reference proteome</keyword>
<evidence type="ECO:0000256" key="2">
    <source>
        <dbReference type="ARBA" id="ARBA00002399"/>
    </source>
</evidence>
<dbReference type="InterPro" id="IPR005839">
    <property type="entry name" value="Methylthiotransferase"/>
</dbReference>
<dbReference type="InterPro" id="IPR034557">
    <property type="entry name" value="ThrcA_tRNA_MEthiotransferase"/>
</dbReference>
<dbReference type="InterPro" id="IPR020612">
    <property type="entry name" value="Methylthiotransferase_CS"/>
</dbReference>
<dbReference type="SFLD" id="SFLDG01082">
    <property type="entry name" value="B12-binding_domain_containing"/>
    <property type="match status" value="1"/>
</dbReference>
<proteinExistence type="inferred from homology"/>
<evidence type="ECO:0000256" key="12">
    <source>
        <dbReference type="ARBA" id="ARBA00031213"/>
    </source>
</evidence>
<feature type="domain" description="Radical SAM core" evidence="18">
    <location>
        <begin position="140"/>
        <end position="371"/>
    </location>
</feature>
<dbReference type="Gene3D" id="3.80.30.20">
    <property type="entry name" value="tm_1862 like domain"/>
    <property type="match status" value="1"/>
</dbReference>
<evidence type="ECO:0000256" key="10">
    <source>
        <dbReference type="ARBA" id="ARBA00023004"/>
    </source>
</evidence>
<evidence type="ECO:0000313" key="19">
    <source>
        <dbReference type="EMBL" id="AEF94721.1"/>
    </source>
</evidence>
<dbReference type="NCBIfam" id="TIGR00089">
    <property type="entry name" value="MiaB/RimO family radical SAM methylthiotransferase"/>
    <property type="match status" value="1"/>
</dbReference>
<dbReference type="GO" id="GO:0051539">
    <property type="term" value="F:4 iron, 4 sulfur cluster binding"/>
    <property type="evidence" value="ECO:0007669"/>
    <property type="project" value="UniProtKB-KW"/>
</dbReference>
<dbReference type="Pfam" id="PF04055">
    <property type="entry name" value="Radical_SAM"/>
    <property type="match status" value="1"/>
</dbReference>
<dbReference type="HOGENOM" id="CLU_018697_1_0_9"/>
<evidence type="ECO:0000256" key="5">
    <source>
        <dbReference type="ARBA" id="ARBA00022490"/>
    </source>
</evidence>
<protein>
    <recommendedName>
        <fullName evidence="15">Threonylcarbamoyladenosine tRNA methylthiotransferase MtaB</fullName>
        <ecNumber evidence="3">2.8.4.5</ecNumber>
    </recommendedName>
    <alternativeName>
        <fullName evidence="12">tRNA-t(6)A37 methylthiotransferase</fullName>
    </alternativeName>
</protein>
<evidence type="ECO:0000256" key="3">
    <source>
        <dbReference type="ARBA" id="ARBA00013273"/>
    </source>
</evidence>
<keyword evidence="8" id="KW-0819">tRNA processing</keyword>
<organism evidence="19 20">
    <name type="scientific">Desulfotomaculum nigrificans (strain DSM 14880 / VKM B-2319 / CO-1-SRB)</name>
    <name type="common">Desulfotomaculum carboxydivorans</name>
    <dbReference type="NCBI Taxonomy" id="868595"/>
    <lineage>
        <taxon>Bacteria</taxon>
        <taxon>Bacillati</taxon>
        <taxon>Bacillota</taxon>
        <taxon>Clostridia</taxon>
        <taxon>Eubacteriales</taxon>
        <taxon>Desulfotomaculaceae</taxon>
        <taxon>Desulfotomaculum</taxon>
    </lineage>
</organism>
<name>F6B8F7_DESCC</name>
<keyword evidence="7" id="KW-0949">S-adenosyl-L-methionine</keyword>
<evidence type="ECO:0000256" key="11">
    <source>
        <dbReference type="ARBA" id="ARBA00023014"/>
    </source>
</evidence>
<feature type="domain" description="TRAM" evidence="16">
    <location>
        <begin position="374"/>
        <end position="437"/>
    </location>
</feature>
<dbReference type="SFLD" id="SFLDG01061">
    <property type="entry name" value="methylthiotransferase"/>
    <property type="match status" value="1"/>
</dbReference>
<dbReference type="PANTHER" id="PTHR11918">
    <property type="entry name" value="RADICAL SAM PROTEINS"/>
    <property type="match status" value="1"/>
</dbReference>
<evidence type="ECO:0000256" key="1">
    <source>
        <dbReference type="ARBA" id="ARBA00001966"/>
    </source>
</evidence>
<keyword evidence="4" id="KW-0004">4Fe-4S</keyword>
<evidence type="ECO:0000256" key="14">
    <source>
        <dbReference type="ARBA" id="ARBA00061574"/>
    </source>
</evidence>
<comment type="cofactor">
    <cofactor evidence="1">
        <name>[4Fe-4S] cluster</name>
        <dbReference type="ChEBI" id="CHEBI:49883"/>
    </cofactor>
</comment>
<keyword evidence="10" id="KW-0408">Iron</keyword>
<keyword evidence="6" id="KW-0808">Transferase</keyword>
<dbReference type="FunFam" id="3.80.30.20:FF:000001">
    <property type="entry name" value="tRNA-2-methylthio-N(6)-dimethylallyladenosine synthase 2"/>
    <property type="match status" value="1"/>
</dbReference>
<dbReference type="InterPro" id="IPR038135">
    <property type="entry name" value="Methylthiotransferase_N_sf"/>
</dbReference>
<sequence length="441" mass="49033">MTKTAAIYTLGCKVNQYESAAIGDLFRQAGYQLVDFEQPADVYVVNTCTVTHLGDRKSRQIIRRAAKQNPAAVIAVTGCYAQTSPGEVLEIPGVDLVVGTRDRARIVKLVEGHVKNKGPVNAVEDIMQSECFEELPVPTEQGKARAFLKIQEGCNSFCAYCIIPYARGPVRSRLPENVLKAATELVQQGYQEIVLTGIHIGAYGQDFTAQNIDLAWLVERLAAVPGLRRLRLGSVEPHDINTALIEAVANHPNICRHLHIPLQSGDDQILAKMRRRYDTREYNRLIAEIYRKVPGVAITSDVIVGFPGETEANFQNTLRTVAKAKFARIHVFKYSPRKGTPAAEFADQVPPEEKEERSRRLIELGEQLAHEFARIQVGKDLEVLVEQPSHEYTPLWEGHTDTYLKVIFPADESVRGQIVKVHIDNVEGPILKGTIISKQAG</sequence>
<dbReference type="GO" id="GO:0046872">
    <property type="term" value="F:metal ion binding"/>
    <property type="evidence" value="ECO:0007669"/>
    <property type="project" value="UniProtKB-KW"/>
</dbReference>
<keyword evidence="11" id="KW-0411">Iron-sulfur</keyword>
<dbReference type="STRING" id="868595.Desca_1877"/>
<dbReference type="EMBL" id="CP002736">
    <property type="protein sequence ID" value="AEF94721.1"/>
    <property type="molecule type" value="Genomic_DNA"/>
</dbReference>
<dbReference type="SUPFAM" id="SSF102114">
    <property type="entry name" value="Radical SAM enzymes"/>
    <property type="match status" value="1"/>
</dbReference>
<evidence type="ECO:0000256" key="15">
    <source>
        <dbReference type="ARBA" id="ARBA00069898"/>
    </source>
</evidence>
<dbReference type="PROSITE" id="PS50926">
    <property type="entry name" value="TRAM"/>
    <property type="match status" value="1"/>
</dbReference>
<dbReference type="FunFam" id="3.40.50.12160:FF:000004">
    <property type="entry name" value="Threonylcarbamoyladenosine tRNA methylthiotransferase MtaB"/>
    <property type="match status" value="1"/>
</dbReference>
<evidence type="ECO:0000259" key="17">
    <source>
        <dbReference type="PROSITE" id="PS51449"/>
    </source>
</evidence>
<dbReference type="Pfam" id="PF01938">
    <property type="entry name" value="TRAM"/>
    <property type="match status" value="1"/>
</dbReference>
<dbReference type="PROSITE" id="PS51449">
    <property type="entry name" value="MTTASE_N"/>
    <property type="match status" value="1"/>
</dbReference>
<keyword evidence="5" id="KW-0963">Cytoplasm</keyword>
<comment type="catalytic activity">
    <reaction evidence="13">
        <text>N(6)-L-threonylcarbamoyladenosine(37) in tRNA + (sulfur carrier)-SH + AH2 + 2 S-adenosyl-L-methionine = 2-methylsulfanyl-N(6)-L-threonylcarbamoyladenosine(37) in tRNA + (sulfur carrier)-H + 5'-deoxyadenosine + L-methionine + A + S-adenosyl-L-homocysteine + 2 H(+)</text>
        <dbReference type="Rhea" id="RHEA:37075"/>
        <dbReference type="Rhea" id="RHEA-COMP:10163"/>
        <dbReference type="Rhea" id="RHEA-COMP:11092"/>
        <dbReference type="Rhea" id="RHEA-COMP:14737"/>
        <dbReference type="Rhea" id="RHEA-COMP:14739"/>
        <dbReference type="ChEBI" id="CHEBI:13193"/>
        <dbReference type="ChEBI" id="CHEBI:15378"/>
        <dbReference type="ChEBI" id="CHEBI:17319"/>
        <dbReference type="ChEBI" id="CHEBI:17499"/>
        <dbReference type="ChEBI" id="CHEBI:29917"/>
        <dbReference type="ChEBI" id="CHEBI:57844"/>
        <dbReference type="ChEBI" id="CHEBI:57856"/>
        <dbReference type="ChEBI" id="CHEBI:59789"/>
        <dbReference type="ChEBI" id="CHEBI:64428"/>
        <dbReference type="ChEBI" id="CHEBI:74418"/>
        <dbReference type="ChEBI" id="CHEBI:74420"/>
        <dbReference type="EC" id="2.8.4.5"/>
    </reaction>
</comment>
<dbReference type="Pfam" id="PF00919">
    <property type="entry name" value="UPF0004"/>
    <property type="match status" value="1"/>
</dbReference>
<keyword evidence="9" id="KW-0479">Metal-binding</keyword>
<evidence type="ECO:0000256" key="6">
    <source>
        <dbReference type="ARBA" id="ARBA00022679"/>
    </source>
</evidence>
<dbReference type="AlphaFoldDB" id="F6B8F7"/>
<evidence type="ECO:0000259" key="18">
    <source>
        <dbReference type="PROSITE" id="PS51918"/>
    </source>
</evidence>